<evidence type="ECO:0000313" key="2">
    <source>
        <dbReference type="Proteomes" id="UP001172386"/>
    </source>
</evidence>
<sequence length="209" mass="23993">MNSALKHFRPIKMPSSYNIEDRTPEQYGIKTWNPPASRDGSEMRSRYVEPYLDELHQDHELFHPAGPYASGQSQYNSNQNRNRINNSRRSDYTSDYGSDISLRGTRYTEPSYHLRPVEGCKWTGSPAYVRAPSTVHPGSSVSHVYERYSELTHRPLHRYEGNSRYDIQKSGSRYTSSQLSGSSRLTDQTRGSTYSSGTGSHDMNHRRFS</sequence>
<dbReference type="EMBL" id="JAPDRQ010000084">
    <property type="protein sequence ID" value="KAJ9656074.1"/>
    <property type="molecule type" value="Genomic_DNA"/>
</dbReference>
<keyword evidence="2" id="KW-1185">Reference proteome</keyword>
<gene>
    <name evidence="1" type="ORF">H2198_005234</name>
</gene>
<dbReference type="Proteomes" id="UP001172386">
    <property type="component" value="Unassembled WGS sequence"/>
</dbReference>
<name>A0ACC3A6E4_9EURO</name>
<proteinExistence type="predicted"/>
<protein>
    <submittedName>
        <fullName evidence="1">Uncharacterized protein</fullName>
    </submittedName>
</protein>
<accession>A0ACC3A6E4</accession>
<organism evidence="1 2">
    <name type="scientific">Neophaeococcomyces mojaviensis</name>
    <dbReference type="NCBI Taxonomy" id="3383035"/>
    <lineage>
        <taxon>Eukaryota</taxon>
        <taxon>Fungi</taxon>
        <taxon>Dikarya</taxon>
        <taxon>Ascomycota</taxon>
        <taxon>Pezizomycotina</taxon>
        <taxon>Eurotiomycetes</taxon>
        <taxon>Chaetothyriomycetidae</taxon>
        <taxon>Chaetothyriales</taxon>
        <taxon>Chaetothyriales incertae sedis</taxon>
        <taxon>Neophaeococcomyces</taxon>
    </lineage>
</organism>
<comment type="caution">
    <text evidence="1">The sequence shown here is derived from an EMBL/GenBank/DDBJ whole genome shotgun (WGS) entry which is preliminary data.</text>
</comment>
<evidence type="ECO:0000313" key="1">
    <source>
        <dbReference type="EMBL" id="KAJ9656074.1"/>
    </source>
</evidence>
<reference evidence="1" key="1">
    <citation type="submission" date="2022-10" db="EMBL/GenBank/DDBJ databases">
        <title>Culturing micro-colonial fungi from biological soil crusts in the Mojave desert and describing Neophaeococcomyces mojavensis, and introducing the new genera and species Taxawa tesnikishii.</title>
        <authorList>
            <person name="Kurbessoian T."/>
            <person name="Stajich J.E."/>
        </authorList>
    </citation>
    <scope>NUCLEOTIDE SEQUENCE</scope>
    <source>
        <strain evidence="1">JES_112</strain>
    </source>
</reference>